<evidence type="ECO:0000313" key="1">
    <source>
        <dbReference type="EMBL" id="CBY92882.1"/>
    </source>
</evidence>
<protein>
    <submittedName>
        <fullName evidence="1">Uncharacterized protein</fullName>
    </submittedName>
</protein>
<sequence>MSKVAAASLAGLGAAGAGGFGIYYFKDSETKIVSIKDRLVSEGFKILSPSEQSHWTDLKNAYNNKKSDSNKVFEVTSTDIKEETLKTLCEGALKKSEDDSSYSKAKKWCVVPVSINQHLSNLKLNPLSTTGNGSQEAWNKIVTEYEKDENSGKRFSDLSTLSDQKWEKIRDKCNTLSSKKNYDDDFDASLESSKRWCIANFIGKVV</sequence>
<accession>E8ZIB1</accession>
<dbReference type="AlphaFoldDB" id="E8ZIB1"/>
<dbReference type="EMBL" id="FR773153">
    <property type="protein sequence ID" value="CBY92882.1"/>
    <property type="molecule type" value="Genomic_DNA"/>
</dbReference>
<dbReference type="KEGG" id="mha:HF1_08740"/>
<proteinExistence type="predicted"/>
<name>E8ZIB1_MYCHL</name>
<keyword evidence="2" id="KW-1185">Reference proteome</keyword>
<gene>
    <name evidence="1" type="ordered locus">HF1_08740</name>
</gene>
<evidence type="ECO:0000313" key="2">
    <source>
        <dbReference type="Proteomes" id="UP000008637"/>
    </source>
</evidence>
<dbReference type="OrthoDB" id="9830003at2"/>
<dbReference type="HOGENOM" id="CLU_098620_3_0_14"/>
<dbReference type="Proteomes" id="UP000008637">
    <property type="component" value="Chromosome"/>
</dbReference>
<organism evidence="1 2">
    <name type="scientific">Mycoplasma haemofelis (strain Langford 1)</name>
    <name type="common">Haemobartonella felis</name>
    <dbReference type="NCBI Taxonomy" id="941640"/>
    <lineage>
        <taxon>Bacteria</taxon>
        <taxon>Bacillati</taxon>
        <taxon>Mycoplasmatota</taxon>
        <taxon>Mollicutes</taxon>
        <taxon>Mycoplasmataceae</taxon>
        <taxon>Mycoplasma</taxon>
    </lineage>
</organism>
<reference evidence="1 2" key="1">
    <citation type="journal article" date="2011" name="J. Bacteriol.">
        <title>Complete genome sequence of Mycoplasma haemofelis, a hemotropic mycoplasma.</title>
        <authorList>
            <person name="Barker E.N."/>
            <person name="Helps C.R."/>
            <person name="Peters I.R."/>
            <person name="Darby A.C."/>
            <person name="Radford A.D."/>
            <person name="Tasker S."/>
        </authorList>
    </citation>
    <scope>NUCLEOTIDE SEQUENCE [LARGE SCALE GENOMIC DNA]</scope>
    <source>
        <strain evidence="1 2">Langford 1</strain>
    </source>
</reference>